<organism evidence="1 2">
    <name type="scientific">Priapulus caudatus</name>
    <name type="common">Priapulid worm</name>
    <dbReference type="NCBI Taxonomy" id="37621"/>
    <lineage>
        <taxon>Eukaryota</taxon>
        <taxon>Metazoa</taxon>
        <taxon>Ecdysozoa</taxon>
        <taxon>Scalidophora</taxon>
        <taxon>Priapulida</taxon>
        <taxon>Priapulimorpha</taxon>
        <taxon>Priapulimorphida</taxon>
        <taxon>Priapulidae</taxon>
        <taxon>Priapulus</taxon>
    </lineage>
</organism>
<protein>
    <submittedName>
        <fullName evidence="2">Uncharacterized protein LOC106809611</fullName>
    </submittedName>
</protein>
<dbReference type="GeneID" id="106809611"/>
<dbReference type="RefSeq" id="XP_014668244.1">
    <property type="nucleotide sequence ID" value="XM_014812758.1"/>
</dbReference>
<accession>A0ABM1E7S3</accession>
<keyword evidence="1" id="KW-1185">Reference proteome</keyword>
<sequence>MPNADLRHQLLPASRQADTSLGGAASLDGKSNVFWLADGRRSILSARRSDQMPGIGARVSQPAFSLATPTMSARPVAVSSISRNAVHNAAVFTPAAANMAAVTALPILPGAMASAAMKSAAMAIATIQSTAATRVTSTACVEPSTASVGVAVPSSTSGIYVNPGGSPATHRGDTVAKDATANESAPLISRSDTSTDSEVELLTRALSRRCCSWHRIGTSKCHLCRNDDDDDNADVGTSPCPFAVPLPVIPESVLDSVCFNNCCCCCSGGTRPVEELLFGQDRHAWASTPDGCVDKIRVSNLDFEYEELTGPVIENLQLDVDRWRFFIAAATDVPPGQIFS</sequence>
<name>A0ABM1E7S3_PRICU</name>
<proteinExistence type="predicted"/>
<evidence type="ECO:0000313" key="2">
    <source>
        <dbReference type="RefSeq" id="XP_014668244.1"/>
    </source>
</evidence>
<evidence type="ECO:0000313" key="1">
    <source>
        <dbReference type="Proteomes" id="UP000695022"/>
    </source>
</evidence>
<dbReference type="Proteomes" id="UP000695022">
    <property type="component" value="Unplaced"/>
</dbReference>
<reference evidence="2" key="1">
    <citation type="submission" date="2025-08" db="UniProtKB">
        <authorList>
            <consortium name="RefSeq"/>
        </authorList>
    </citation>
    <scope>IDENTIFICATION</scope>
</reference>
<gene>
    <name evidence="2" type="primary">LOC106809611</name>
</gene>